<dbReference type="RefSeq" id="WP_148901569.1">
    <property type="nucleotide sequence ID" value="NZ_VSZQ01000015.1"/>
</dbReference>
<gene>
    <name evidence="1" type="ORF">FY004_04455</name>
</gene>
<keyword evidence="2" id="KW-1185">Reference proteome</keyword>
<evidence type="ECO:0000313" key="2">
    <source>
        <dbReference type="Proteomes" id="UP000323242"/>
    </source>
</evidence>
<protein>
    <submittedName>
        <fullName evidence="1">Uncharacterized protein</fullName>
    </submittedName>
</protein>
<organism evidence="1 2">
    <name type="scientific">Streptomyces parvus</name>
    <dbReference type="NCBI Taxonomy" id="66428"/>
    <lineage>
        <taxon>Bacteria</taxon>
        <taxon>Bacillati</taxon>
        <taxon>Actinomycetota</taxon>
        <taxon>Actinomycetes</taxon>
        <taxon>Kitasatosporales</taxon>
        <taxon>Streptomycetaceae</taxon>
        <taxon>Streptomyces</taxon>
    </lineage>
</organism>
<comment type="caution">
    <text evidence="1">The sequence shown here is derived from an EMBL/GenBank/DDBJ whole genome shotgun (WGS) entry which is preliminary data.</text>
</comment>
<dbReference type="AlphaFoldDB" id="A0A5D4JJN5"/>
<dbReference type="EMBL" id="VSZQ01000015">
    <property type="protein sequence ID" value="TYR65717.1"/>
    <property type="molecule type" value="Genomic_DNA"/>
</dbReference>
<reference evidence="1 2" key="1">
    <citation type="submission" date="2019-08" db="EMBL/GenBank/DDBJ databases">
        <title>Draft genome for granaticin producer strain Streptomyces parvus C05.</title>
        <authorList>
            <person name="Gonzalez-Pimentel J.L."/>
        </authorList>
    </citation>
    <scope>NUCLEOTIDE SEQUENCE [LARGE SCALE GENOMIC DNA]</scope>
    <source>
        <strain evidence="1 2">C05</strain>
    </source>
</reference>
<sequence>MTESLMYAFIAVDEPLDKLQMAHVQGLSSWSCDSPMSLVASSAARPFHADPRALMEQYFDLHLALSPWGTREVIVRLPQECLSVPLARRYGVEAWSAGEHTLVVLRTDFAEQTADAPVEVMLDRLASVRTDLMAGDRRALYLAWLASLGRPDHYSIQELQELESEVEPPVPAGLAGLGPGLCSLANVLCVDPRLLRVASSASPDVQSHSQAHQQKLSQWIHQLPDVDKDRLLLQALQGGAEFPERVRRPLPLSRASHRSVADLLRAAAAVARVGAA</sequence>
<dbReference type="Proteomes" id="UP000323242">
    <property type="component" value="Unassembled WGS sequence"/>
</dbReference>
<name>A0A5D4JJN5_9ACTN</name>
<proteinExistence type="predicted"/>
<accession>A0A5D4JJN5</accession>
<evidence type="ECO:0000313" key="1">
    <source>
        <dbReference type="EMBL" id="TYR65717.1"/>
    </source>
</evidence>